<reference evidence="2 3" key="1">
    <citation type="submission" date="2017-03" db="EMBL/GenBank/DDBJ databases">
        <title>Complete genome sequence of Candidatus 'Thiodictyon syntrophicum' sp. nov. strain Cad16T, a photolithoautotroph purple sulfur bacterium isolated from an alpine meromictic lake.</title>
        <authorList>
            <person name="Luedin S.M."/>
            <person name="Pothier J.F."/>
            <person name="Danza F."/>
            <person name="Storelli N."/>
            <person name="Wittwer M."/>
            <person name="Tonolla M."/>
        </authorList>
    </citation>
    <scope>NUCLEOTIDE SEQUENCE [LARGE SCALE GENOMIC DNA]</scope>
    <source>
        <strain evidence="2 3">Cad16T</strain>
    </source>
</reference>
<evidence type="ECO:0000313" key="2">
    <source>
        <dbReference type="EMBL" id="AUB79948.1"/>
    </source>
</evidence>
<dbReference type="AlphaFoldDB" id="A0A2K8U2Y6"/>
<dbReference type="PANTHER" id="PTHR43861">
    <property type="entry name" value="TRANS-ACONITATE 2-METHYLTRANSFERASE-RELATED"/>
    <property type="match status" value="1"/>
</dbReference>
<dbReference type="Proteomes" id="UP000232638">
    <property type="component" value="Chromosome"/>
</dbReference>
<gene>
    <name evidence="2" type="ORF">THSYN_02540</name>
</gene>
<dbReference type="Gene3D" id="3.40.50.150">
    <property type="entry name" value="Vaccinia Virus protein VP39"/>
    <property type="match status" value="1"/>
</dbReference>
<evidence type="ECO:0000313" key="3">
    <source>
        <dbReference type="Proteomes" id="UP000232638"/>
    </source>
</evidence>
<keyword evidence="2" id="KW-0808">Transferase</keyword>
<dbReference type="EMBL" id="CP020370">
    <property type="protein sequence ID" value="AUB79948.1"/>
    <property type="molecule type" value="Genomic_DNA"/>
</dbReference>
<dbReference type="SUPFAM" id="SSF53335">
    <property type="entry name" value="S-adenosyl-L-methionine-dependent methyltransferases"/>
    <property type="match status" value="1"/>
</dbReference>
<keyword evidence="3" id="KW-1185">Reference proteome</keyword>
<dbReference type="GO" id="GO:0008168">
    <property type="term" value="F:methyltransferase activity"/>
    <property type="evidence" value="ECO:0007669"/>
    <property type="project" value="UniProtKB-KW"/>
</dbReference>
<dbReference type="InterPro" id="IPR013217">
    <property type="entry name" value="Methyltransf_12"/>
</dbReference>
<sequence length="226" mass="24278">MKRRPEPELMEDAEQALAYAQADFSESNALFIKLLGRLDPAPLHRARALDLGCGPADIVCRFLRAWPQATCDALDGSAAMLGHARAALDRLPGVAARARLLCECLPSPNLPQAHYDLILSNSLLHQLHNPQVLWQAVRAAAAPGAQVLIMDLMRPASAGWAEALVATYAAGEPEVLRSDFRNSLFAAFEPAEVVEQLAQAGLSALEVAVVSDRHLAVFGRLDGQSS</sequence>
<organism evidence="2 3">
    <name type="scientific">Candidatus Thiodictyon syntrophicum</name>
    <dbReference type="NCBI Taxonomy" id="1166950"/>
    <lineage>
        <taxon>Bacteria</taxon>
        <taxon>Pseudomonadati</taxon>
        <taxon>Pseudomonadota</taxon>
        <taxon>Gammaproteobacteria</taxon>
        <taxon>Chromatiales</taxon>
        <taxon>Chromatiaceae</taxon>
        <taxon>Thiodictyon</taxon>
    </lineage>
</organism>
<accession>A0A2K8U2Y6</accession>
<proteinExistence type="predicted"/>
<dbReference type="GO" id="GO:0032259">
    <property type="term" value="P:methylation"/>
    <property type="evidence" value="ECO:0007669"/>
    <property type="project" value="UniProtKB-KW"/>
</dbReference>
<dbReference type="Pfam" id="PF08242">
    <property type="entry name" value="Methyltransf_12"/>
    <property type="match status" value="1"/>
</dbReference>
<keyword evidence="2" id="KW-0489">Methyltransferase</keyword>
<dbReference type="KEGG" id="tsy:THSYN_02540"/>
<dbReference type="PANTHER" id="PTHR43861:SF1">
    <property type="entry name" value="TRANS-ACONITATE 2-METHYLTRANSFERASE"/>
    <property type="match status" value="1"/>
</dbReference>
<evidence type="ECO:0000259" key="1">
    <source>
        <dbReference type="Pfam" id="PF08242"/>
    </source>
</evidence>
<feature type="domain" description="Methyltransferase type 12" evidence="1">
    <location>
        <begin position="49"/>
        <end position="145"/>
    </location>
</feature>
<name>A0A2K8U2Y6_9GAMM</name>
<dbReference type="InterPro" id="IPR029063">
    <property type="entry name" value="SAM-dependent_MTases_sf"/>
</dbReference>
<dbReference type="OrthoDB" id="9778766at2"/>
<dbReference type="CDD" id="cd02440">
    <property type="entry name" value="AdoMet_MTases"/>
    <property type="match status" value="1"/>
</dbReference>
<protein>
    <submittedName>
        <fullName evidence="2">SAM-dependent methyltransferase</fullName>
    </submittedName>
</protein>
<dbReference type="RefSeq" id="WP_100917759.1">
    <property type="nucleotide sequence ID" value="NZ_CP020370.1"/>
</dbReference>